<name>A0A2N9J7T3_FAGSY</name>
<evidence type="ECO:0000313" key="2">
    <source>
        <dbReference type="EMBL" id="SPD32499.1"/>
    </source>
</evidence>
<dbReference type="InterPro" id="IPR012337">
    <property type="entry name" value="RNaseH-like_sf"/>
</dbReference>
<dbReference type="InterPro" id="IPR002156">
    <property type="entry name" value="RNaseH_domain"/>
</dbReference>
<organism evidence="2">
    <name type="scientific">Fagus sylvatica</name>
    <name type="common">Beechnut</name>
    <dbReference type="NCBI Taxonomy" id="28930"/>
    <lineage>
        <taxon>Eukaryota</taxon>
        <taxon>Viridiplantae</taxon>
        <taxon>Streptophyta</taxon>
        <taxon>Embryophyta</taxon>
        <taxon>Tracheophyta</taxon>
        <taxon>Spermatophyta</taxon>
        <taxon>Magnoliopsida</taxon>
        <taxon>eudicotyledons</taxon>
        <taxon>Gunneridae</taxon>
        <taxon>Pentapetalae</taxon>
        <taxon>rosids</taxon>
        <taxon>fabids</taxon>
        <taxon>Fagales</taxon>
        <taxon>Fagaceae</taxon>
        <taxon>Fagus</taxon>
    </lineage>
</organism>
<dbReference type="PANTHER" id="PTHR47074:SF11">
    <property type="entry name" value="REVERSE TRANSCRIPTASE-LIKE PROTEIN"/>
    <property type="match status" value="1"/>
</dbReference>
<dbReference type="InterPro" id="IPR052929">
    <property type="entry name" value="RNase_H-like_EbsB-rel"/>
</dbReference>
<proteinExistence type="predicted"/>
<dbReference type="Gene3D" id="3.30.420.10">
    <property type="entry name" value="Ribonuclease H-like superfamily/Ribonuclease H"/>
    <property type="match status" value="1"/>
</dbReference>
<dbReference type="CDD" id="cd06222">
    <property type="entry name" value="RNase_H_like"/>
    <property type="match status" value="1"/>
</dbReference>
<dbReference type="GO" id="GO:0004523">
    <property type="term" value="F:RNA-DNA hybrid ribonuclease activity"/>
    <property type="evidence" value="ECO:0007669"/>
    <property type="project" value="InterPro"/>
</dbReference>
<dbReference type="GO" id="GO:0003676">
    <property type="term" value="F:nucleic acid binding"/>
    <property type="evidence" value="ECO:0007669"/>
    <property type="project" value="InterPro"/>
</dbReference>
<dbReference type="Pfam" id="PF13456">
    <property type="entry name" value="RVT_3"/>
    <property type="match status" value="1"/>
</dbReference>
<dbReference type="EMBL" id="OIVN01006406">
    <property type="protein sequence ID" value="SPD32499.1"/>
    <property type="molecule type" value="Genomic_DNA"/>
</dbReference>
<dbReference type="AlphaFoldDB" id="A0A2N9J7T3"/>
<dbReference type="InterPro" id="IPR036397">
    <property type="entry name" value="RNaseH_sf"/>
</dbReference>
<evidence type="ECO:0000259" key="1">
    <source>
        <dbReference type="Pfam" id="PF13456"/>
    </source>
</evidence>
<accession>A0A2N9J7T3</accession>
<protein>
    <recommendedName>
        <fullName evidence="1">RNase H type-1 domain-containing protein</fullName>
    </recommendedName>
</protein>
<dbReference type="PANTHER" id="PTHR47074">
    <property type="entry name" value="BNAC02G40300D PROTEIN"/>
    <property type="match status" value="1"/>
</dbReference>
<gene>
    <name evidence="2" type="ORF">FSB_LOCUS60381</name>
</gene>
<reference evidence="2" key="1">
    <citation type="submission" date="2018-02" db="EMBL/GenBank/DDBJ databases">
        <authorList>
            <person name="Cohen D.B."/>
            <person name="Kent A.D."/>
        </authorList>
    </citation>
    <scope>NUCLEOTIDE SEQUENCE</scope>
</reference>
<sequence>MTISLRVHSDLRQFGLRIRGASRSSTPHGRKTILDLLALDCTGSNKTLQLALKKWNKDAFGLCQNRIQALTAKLEKVQMCPASEDNAHLEANIQNDLNAWLHNHEIIWHQIGRNAIDVIRADNGDWITTKADIKEFVVSKFQTLFTEEPISFPSDLEGLISPSISPQDNVSLCQIPSPSEIKETVFGMHNLKALGPDGFLAIFYKKKYWSIVGDSVIKAVQEFFRSGRMLAEVNSSIIVLIPKIKSPSSVNHYRPISLCNTIYKTIAKILVSKEVFVNWIIVFHQFPFLSLSTGEVLSRLIDREFAVGSLNGVKMNRTGSSFHSCNVRERLNAVCEGSMQGDKALDDCLEKKRAIKLELNMKEVPQHAYYLGAPLFASRIADVPITVCDKLDASSRRFWWSPKKESGSFLAWKAWDQLCLPKSIDGLGFRKAKKFNDALLAKLSWMVLSNRNSICIRALRSKYKVRSDWLSSKPVKYASQTWKAIERLKTLISKGVCFLVGDGAIIDIWKDPWVPWLQNFVPRPKSEIVDERWGLHPDKFNVQCCDDFIKLFTDPPVVSGALSVIKNLHLFAATQLALTMECIWKFRNDTVFGASHINPLPIIKGLDHRISEHILAANGSEGLKDEAFTHWIPPPPNMIKLNTDATVRTNSFSIAVVARDNLGNIRRAWSKQLNTIDPVVAKATAITWALEIVNDEGYQQIIVESDSKICIKAFSENSADVCWKLAAFCYEVYAFSLQSVSCCFSWTKREANATAHELAKFATSLSSPFCCNDSSLPPSVFEAWQRDFLGVA</sequence>
<dbReference type="SUPFAM" id="SSF53098">
    <property type="entry name" value="Ribonuclease H-like"/>
    <property type="match status" value="1"/>
</dbReference>
<feature type="domain" description="RNase H type-1" evidence="1">
    <location>
        <begin position="642"/>
        <end position="762"/>
    </location>
</feature>
<dbReference type="InterPro" id="IPR044730">
    <property type="entry name" value="RNase_H-like_dom_plant"/>
</dbReference>